<evidence type="ECO:0000256" key="4">
    <source>
        <dbReference type="ARBA" id="ARBA00022605"/>
    </source>
</evidence>
<dbReference type="RefSeq" id="WP_108823877.1">
    <property type="nucleotide sequence ID" value="NZ_CP023004.1"/>
</dbReference>
<keyword evidence="5 8" id="KW-0808">Transferase</keyword>
<comment type="pathway">
    <text evidence="2 8">Metabolic intermediate biosynthesis; chorismate biosynthesis; chorismate from D-erythrose 4-phosphate and phosphoenolpyruvate: step 1/7.</text>
</comment>
<evidence type="ECO:0000256" key="7">
    <source>
        <dbReference type="ARBA" id="ARBA00047508"/>
    </source>
</evidence>
<evidence type="ECO:0000256" key="6">
    <source>
        <dbReference type="ARBA" id="ARBA00023141"/>
    </source>
</evidence>
<dbReference type="InterPro" id="IPR006218">
    <property type="entry name" value="DAHP1/KDSA"/>
</dbReference>
<dbReference type="PANTHER" id="PTHR21225:SF12">
    <property type="entry name" value="PHOSPHO-2-DEHYDRO-3-DEOXYHEPTONATE ALDOLASE, TYROSINE-INHIBITED"/>
    <property type="match status" value="1"/>
</dbReference>
<evidence type="ECO:0000256" key="2">
    <source>
        <dbReference type="ARBA" id="ARBA00004688"/>
    </source>
</evidence>
<dbReference type="NCBIfam" id="NF009395">
    <property type="entry name" value="PRK12755.1"/>
    <property type="match status" value="1"/>
</dbReference>
<comment type="similarity">
    <text evidence="3 8">Belongs to the class-I DAHP synthase family.</text>
</comment>
<dbReference type="PANTHER" id="PTHR21225">
    <property type="entry name" value="PHOSPHO-2-DEHYDRO-3-DEOXYHEPTONATE ALDOLASE DAHP SYNTHETASE"/>
    <property type="match status" value="1"/>
</dbReference>
<proteinExistence type="inferred from homology"/>
<name>A0A2U8DZP5_9BACT</name>
<dbReference type="PIRSF" id="PIRSF001361">
    <property type="entry name" value="DAHP_synthase"/>
    <property type="match status" value="1"/>
</dbReference>
<dbReference type="FunFam" id="3.20.20.70:FF:000005">
    <property type="entry name" value="Phospho-2-dehydro-3-deoxyheptonate aldolase"/>
    <property type="match status" value="1"/>
</dbReference>
<dbReference type="EMBL" id="CP023004">
    <property type="protein sequence ID" value="AWI08070.1"/>
    <property type="molecule type" value="Genomic_DNA"/>
</dbReference>
<feature type="domain" description="DAHP synthetase I/KDSA" evidence="9">
    <location>
        <begin position="66"/>
        <end position="356"/>
    </location>
</feature>
<organism evidence="10 11">
    <name type="scientific">Ereboglobus luteus</name>
    <dbReference type="NCBI Taxonomy" id="1796921"/>
    <lineage>
        <taxon>Bacteria</taxon>
        <taxon>Pseudomonadati</taxon>
        <taxon>Verrucomicrobiota</taxon>
        <taxon>Opitutia</taxon>
        <taxon>Opitutales</taxon>
        <taxon>Opitutaceae</taxon>
        <taxon>Ereboglobus</taxon>
    </lineage>
</organism>
<evidence type="ECO:0000256" key="1">
    <source>
        <dbReference type="ARBA" id="ARBA00003726"/>
    </source>
</evidence>
<comment type="catalytic activity">
    <reaction evidence="7 8">
        <text>D-erythrose 4-phosphate + phosphoenolpyruvate + H2O = 7-phospho-2-dehydro-3-deoxy-D-arabino-heptonate + phosphate</text>
        <dbReference type="Rhea" id="RHEA:14717"/>
        <dbReference type="ChEBI" id="CHEBI:15377"/>
        <dbReference type="ChEBI" id="CHEBI:16897"/>
        <dbReference type="ChEBI" id="CHEBI:43474"/>
        <dbReference type="ChEBI" id="CHEBI:58394"/>
        <dbReference type="ChEBI" id="CHEBI:58702"/>
        <dbReference type="EC" id="2.5.1.54"/>
    </reaction>
</comment>
<evidence type="ECO:0000256" key="3">
    <source>
        <dbReference type="ARBA" id="ARBA00007985"/>
    </source>
</evidence>
<dbReference type="NCBIfam" id="TIGR00034">
    <property type="entry name" value="aroFGH"/>
    <property type="match status" value="1"/>
</dbReference>
<keyword evidence="11" id="KW-1185">Reference proteome</keyword>
<comment type="function">
    <text evidence="1 8">Stereospecific condensation of phosphoenolpyruvate (PEP) and D-erythrose-4-phosphate (E4P) giving rise to 3-deoxy-D-arabino-heptulosonate-7-phosphate (DAHP).</text>
</comment>
<dbReference type="InterPro" id="IPR006219">
    <property type="entry name" value="DAHP_synth_1"/>
</dbReference>
<evidence type="ECO:0000256" key="8">
    <source>
        <dbReference type="PIRNR" id="PIRNR001361"/>
    </source>
</evidence>
<dbReference type="SUPFAM" id="SSF51569">
    <property type="entry name" value="Aldolase"/>
    <property type="match status" value="1"/>
</dbReference>
<dbReference type="OrthoDB" id="9807331at2"/>
<sequence length="375" mass="40134">MISSLTCIPQPGADPAISVTHVEKRVPAPCISYSRALLPPAVLIEELALSPAEAEFVAGARAQIGDILKQRDDRLIVIAGPCSIHDTEAALDYARRLAALGKKHEKDLFVVMRAYFEKPRTVAGWKGLINDPYIDNSFRINDGLRIARQLLRDMIKTGVPAATEFLDTIIMKYIADMVCYGAIGARTSQSQVHRELASGLPMPVGFKNDTTGSVQIAVDALGAAKRPHWFPSVADDGAAAIFNTTGNPDAHLILRGGARTGANYKAGHIADATALLAKAGHPGVVVVDCSHGNSEKDHRRQPAVAADLARQVAAGTRAIAGVMLESHLREGRQDKPDKYGVSITDACISFEQTEPILEQLAGAVRSRRKAVAGMK</sequence>
<evidence type="ECO:0000313" key="11">
    <source>
        <dbReference type="Proteomes" id="UP000244896"/>
    </source>
</evidence>
<protein>
    <recommendedName>
        <fullName evidence="8">Phospho-2-dehydro-3-deoxyheptonate aldolase</fullName>
        <ecNumber evidence="8">2.5.1.54</ecNumber>
    </recommendedName>
</protein>
<evidence type="ECO:0000259" key="9">
    <source>
        <dbReference type="Pfam" id="PF00793"/>
    </source>
</evidence>
<accession>A0A2U8DZP5</accession>
<keyword evidence="4 8" id="KW-0028">Amino-acid biosynthesis</keyword>
<dbReference type="InterPro" id="IPR013785">
    <property type="entry name" value="Aldolase_TIM"/>
</dbReference>
<reference evidence="10 11" key="1">
    <citation type="journal article" date="2018" name="Syst. Appl. Microbiol.">
        <title>Ereboglobus luteus gen. nov. sp. nov. from cockroach guts, and new insights into the oxygen relationship of the genera Opitutus and Didymococcus (Verrucomicrobia: Opitutaceae).</title>
        <authorList>
            <person name="Tegtmeier D."/>
            <person name="Belitz A."/>
            <person name="Radek R."/>
            <person name="Heimerl T."/>
            <person name="Brune A."/>
        </authorList>
    </citation>
    <scope>NUCLEOTIDE SEQUENCE [LARGE SCALE GENOMIC DNA]</scope>
    <source>
        <strain evidence="10 11">Ho45</strain>
    </source>
</reference>
<evidence type="ECO:0000313" key="10">
    <source>
        <dbReference type="EMBL" id="AWI08070.1"/>
    </source>
</evidence>
<dbReference type="GO" id="GO:0008652">
    <property type="term" value="P:amino acid biosynthetic process"/>
    <property type="evidence" value="ECO:0007669"/>
    <property type="project" value="UniProtKB-KW"/>
</dbReference>
<dbReference type="KEGG" id="elut:CKA38_01230"/>
<dbReference type="Gene3D" id="3.20.20.70">
    <property type="entry name" value="Aldolase class I"/>
    <property type="match status" value="1"/>
</dbReference>
<dbReference type="EC" id="2.5.1.54" evidence="8"/>
<dbReference type="GO" id="GO:0005737">
    <property type="term" value="C:cytoplasm"/>
    <property type="evidence" value="ECO:0007669"/>
    <property type="project" value="TreeGrafter"/>
</dbReference>
<dbReference type="Proteomes" id="UP000244896">
    <property type="component" value="Chromosome"/>
</dbReference>
<dbReference type="GO" id="GO:0003849">
    <property type="term" value="F:3-deoxy-7-phosphoheptulonate synthase activity"/>
    <property type="evidence" value="ECO:0007669"/>
    <property type="project" value="UniProtKB-EC"/>
</dbReference>
<dbReference type="UniPathway" id="UPA00053">
    <property type="reaction ID" value="UER00084"/>
</dbReference>
<dbReference type="Pfam" id="PF00793">
    <property type="entry name" value="DAHP_synth_1"/>
    <property type="match status" value="1"/>
</dbReference>
<dbReference type="GO" id="GO:0009073">
    <property type="term" value="P:aromatic amino acid family biosynthetic process"/>
    <property type="evidence" value="ECO:0007669"/>
    <property type="project" value="UniProtKB-KW"/>
</dbReference>
<dbReference type="GO" id="GO:0042802">
    <property type="term" value="F:identical protein binding"/>
    <property type="evidence" value="ECO:0007669"/>
    <property type="project" value="UniProtKB-ARBA"/>
</dbReference>
<evidence type="ECO:0000256" key="5">
    <source>
        <dbReference type="ARBA" id="ARBA00022679"/>
    </source>
</evidence>
<dbReference type="GO" id="GO:0009423">
    <property type="term" value="P:chorismate biosynthetic process"/>
    <property type="evidence" value="ECO:0007669"/>
    <property type="project" value="UniProtKB-UniPathway"/>
</dbReference>
<dbReference type="AlphaFoldDB" id="A0A2U8DZP5"/>
<gene>
    <name evidence="10" type="ORF">CKA38_01230</name>
</gene>
<keyword evidence="6 8" id="KW-0057">Aromatic amino acid biosynthesis</keyword>